<dbReference type="OrthoDB" id="2942003at2"/>
<evidence type="ECO:0000313" key="1">
    <source>
        <dbReference type="EMBL" id="ADI00252.1"/>
    </source>
</evidence>
<dbReference type="RefSeq" id="WP_013173666.1">
    <property type="nucleotide sequence ID" value="NC_014219.1"/>
</dbReference>
<dbReference type="Proteomes" id="UP000000271">
    <property type="component" value="Chromosome"/>
</dbReference>
<protein>
    <recommendedName>
        <fullName evidence="3">Peptidase M10A and M12B matrixin and adamalysin</fullName>
    </recommendedName>
</protein>
<dbReference type="Gene3D" id="3.40.390.10">
    <property type="entry name" value="Collagenase (Catalytic Domain)"/>
    <property type="match status" value="1"/>
</dbReference>
<dbReference type="EMBL" id="CP001791">
    <property type="protein sequence ID" value="ADI00252.1"/>
    <property type="molecule type" value="Genomic_DNA"/>
</dbReference>
<dbReference type="GO" id="GO:0008237">
    <property type="term" value="F:metallopeptidase activity"/>
    <property type="evidence" value="ECO:0007669"/>
    <property type="project" value="InterPro"/>
</dbReference>
<dbReference type="AlphaFoldDB" id="D6XYI3"/>
<dbReference type="SUPFAM" id="SSF55486">
    <property type="entry name" value="Metalloproteases ('zincins'), catalytic domain"/>
    <property type="match status" value="1"/>
</dbReference>
<proteinExistence type="predicted"/>
<gene>
    <name evidence="1" type="ordered locus">Bsel_2756</name>
</gene>
<organism evidence="1 2">
    <name type="scientific">Bacillus selenitireducens (strain ATCC 700615 / DSM 15326 / MLS10)</name>
    <dbReference type="NCBI Taxonomy" id="439292"/>
    <lineage>
        <taxon>Bacteria</taxon>
        <taxon>Bacillati</taxon>
        <taxon>Bacillota</taxon>
        <taxon>Bacilli</taxon>
        <taxon>Bacillales</taxon>
        <taxon>Bacillaceae</taxon>
        <taxon>Salisediminibacterium</taxon>
    </lineage>
</organism>
<evidence type="ECO:0000313" key="2">
    <source>
        <dbReference type="Proteomes" id="UP000000271"/>
    </source>
</evidence>
<evidence type="ECO:0008006" key="3">
    <source>
        <dbReference type="Google" id="ProtNLM"/>
    </source>
</evidence>
<reference evidence="1" key="1">
    <citation type="submission" date="2009-10" db="EMBL/GenBank/DDBJ databases">
        <title>Complete sequence of Bacillus selenitireducens MLS10.</title>
        <authorList>
            <consortium name="US DOE Joint Genome Institute"/>
            <person name="Lucas S."/>
            <person name="Copeland A."/>
            <person name="Lapidus A."/>
            <person name="Glavina del Rio T."/>
            <person name="Dalin E."/>
            <person name="Tice H."/>
            <person name="Bruce D."/>
            <person name="Goodwin L."/>
            <person name="Pitluck S."/>
            <person name="Sims D."/>
            <person name="Brettin T."/>
            <person name="Detter J.C."/>
            <person name="Han C."/>
            <person name="Larimer F."/>
            <person name="Land M."/>
            <person name="Hauser L."/>
            <person name="Kyrpides N."/>
            <person name="Ovchinnikova G."/>
            <person name="Stolz J."/>
        </authorList>
    </citation>
    <scope>NUCLEOTIDE SEQUENCE [LARGE SCALE GENOMIC DNA]</scope>
    <source>
        <strain evidence="1">MLS10</strain>
    </source>
</reference>
<sequence>MKKLIITTFIVTIIMMSFPFIQKVEAIYNDRLPGSGNITTVQVNIDNGLEQRYITAWNSAVSDWNSAQSNITFDVTTAPSGNLLSAQSYATEPNLFGRITYHGLSDSTTPFSTYLNTSNSNIMTSALTRRSTASHELGHALGLADNSLNPSIMNTSRNRTSIYTPQPTDITNVNFLYD</sequence>
<dbReference type="KEGG" id="bse:Bsel_2756"/>
<dbReference type="HOGENOM" id="CLU_1507722_0_0_9"/>
<name>D6XYI3_BACIE</name>
<keyword evidence="2" id="KW-1185">Reference proteome</keyword>
<accession>D6XYI3</accession>
<dbReference type="InterPro" id="IPR024079">
    <property type="entry name" value="MetalloPept_cat_dom_sf"/>
</dbReference>